<dbReference type="Gene3D" id="3.20.20.70">
    <property type="entry name" value="Aldolase class I"/>
    <property type="match status" value="1"/>
</dbReference>
<dbReference type="InterPro" id="IPR013785">
    <property type="entry name" value="Aldolase_TIM"/>
</dbReference>
<sequence>MNLELLYNTGKTGKHLSIVEAEMLFQQGEVSNQQLSDIAVKYFHKNFENAIKLFYPGLKFSAISLTDNFCQLKCDHCNLKYLEHMKRLSDYTSLFDFAKKMEEKGALGILVSGGCDLEGAVPLDMFLDDLSRIKQETKLVVNVHTGLIKNSSIRELAKTGVDVVSFDVTGDDEVIRSVFHLNKSSKDYRNTFHALKKSGLNIVPHICLGLNKGVIGNEFKALRILEEFNPTLIVIIIFTPTAGTPLQNIKPPSSSSIQRFLSILRLTFPEAELSLGCMRPRGLFKKEIEVAALRSGFNRITSPSSAVKHYAAELNIKVEKFYGCCSLPGSLLSSFKIV</sequence>
<dbReference type="Pfam" id="PF04055">
    <property type="entry name" value="Radical_SAM"/>
    <property type="match status" value="1"/>
</dbReference>
<dbReference type="GO" id="GO:0051536">
    <property type="term" value="F:iron-sulfur cluster binding"/>
    <property type="evidence" value="ECO:0007669"/>
    <property type="project" value="UniProtKB-KW"/>
</dbReference>
<evidence type="ECO:0000256" key="3">
    <source>
        <dbReference type="ARBA" id="ARBA00023004"/>
    </source>
</evidence>
<dbReference type="Proteomes" id="UP000186851">
    <property type="component" value="Chromosome"/>
</dbReference>
<dbReference type="InterPro" id="IPR006638">
    <property type="entry name" value="Elp3/MiaA/NifB-like_rSAM"/>
</dbReference>
<organism evidence="6 7">
    <name type="scientific">Odinarchaeota yellowstonii (strain LCB_4)</name>
    <dbReference type="NCBI Taxonomy" id="1841599"/>
    <lineage>
        <taxon>Archaea</taxon>
        <taxon>Promethearchaeati</taxon>
        <taxon>Candidatus Odinarchaeota</taxon>
        <taxon>Candidatus Odinarchaeia</taxon>
        <taxon>Candidatus Odinarchaeales</taxon>
        <taxon>Candidatus Odinarchaeaceae</taxon>
        <taxon>Candidatus Odinarchaeum</taxon>
    </lineage>
</organism>
<keyword evidence="1" id="KW-0949">S-adenosyl-L-methionine</keyword>
<feature type="domain" description="Radical SAM core" evidence="5">
    <location>
        <begin position="55"/>
        <end position="276"/>
    </location>
</feature>
<keyword evidence="3" id="KW-0408">Iron</keyword>
<proteinExistence type="predicted"/>
<dbReference type="SFLD" id="SFLDG01113">
    <property type="entry name" value="Uncharacterised_Radical_SAM_Su"/>
    <property type="match status" value="1"/>
</dbReference>
<evidence type="ECO:0000313" key="6">
    <source>
        <dbReference type="EMBL" id="WEU40594.1"/>
    </source>
</evidence>
<dbReference type="InterPro" id="IPR007197">
    <property type="entry name" value="rSAM"/>
</dbReference>
<protein>
    <submittedName>
        <fullName evidence="6">Radical SAM protein</fullName>
    </submittedName>
</protein>
<keyword evidence="2" id="KW-0479">Metal-binding</keyword>
<evidence type="ECO:0000256" key="4">
    <source>
        <dbReference type="ARBA" id="ARBA00023014"/>
    </source>
</evidence>
<dbReference type="InterPro" id="IPR058240">
    <property type="entry name" value="rSAM_sf"/>
</dbReference>
<keyword evidence="4" id="KW-0411">Iron-sulfur</keyword>
<evidence type="ECO:0000259" key="5">
    <source>
        <dbReference type="PROSITE" id="PS51918"/>
    </source>
</evidence>
<dbReference type="KEGG" id="oyw:OdinLCB4_001285"/>
<dbReference type="CDD" id="cd01335">
    <property type="entry name" value="Radical_SAM"/>
    <property type="match status" value="1"/>
</dbReference>
<dbReference type="SUPFAM" id="SSF102114">
    <property type="entry name" value="Radical SAM enzymes"/>
    <property type="match status" value="1"/>
</dbReference>
<evidence type="ECO:0000256" key="1">
    <source>
        <dbReference type="ARBA" id="ARBA00022691"/>
    </source>
</evidence>
<reference evidence="6" key="2">
    <citation type="journal article" date="2022" name="Nat. Microbiol.">
        <title>A closed Candidatus Odinarchaeum chromosome exposes Asgard archaeal viruses.</title>
        <authorList>
            <person name="Tamarit D."/>
            <person name="Caceres E.F."/>
            <person name="Krupovic M."/>
            <person name="Nijland R."/>
            <person name="Eme L."/>
            <person name="Robinson N.P."/>
            <person name="Ettema T.J.G."/>
        </authorList>
    </citation>
    <scope>NUCLEOTIDE SEQUENCE</scope>
    <source>
        <strain evidence="6">LCB_4</strain>
    </source>
</reference>
<dbReference type="PANTHER" id="PTHR43288:SF2">
    <property type="entry name" value="RADICAL SAM CORE DOMAIN-CONTAINING PROTEIN"/>
    <property type="match status" value="1"/>
</dbReference>
<gene>
    <name evidence="6" type="ORF">OdinLCB4_001285</name>
</gene>
<dbReference type="PANTHER" id="PTHR43288">
    <property type="entry name" value="BIOTIN SYNTHASE-RELATED PROTEIN, RADICAL SAM SUPERFAMILY"/>
    <property type="match status" value="1"/>
</dbReference>
<accession>A0AAF0D2T6</accession>
<dbReference type="GO" id="GO:0046872">
    <property type="term" value="F:metal ion binding"/>
    <property type="evidence" value="ECO:0007669"/>
    <property type="project" value="UniProtKB-KW"/>
</dbReference>
<evidence type="ECO:0000256" key="2">
    <source>
        <dbReference type="ARBA" id="ARBA00022723"/>
    </source>
</evidence>
<dbReference type="SFLD" id="SFLDS00029">
    <property type="entry name" value="Radical_SAM"/>
    <property type="match status" value="1"/>
</dbReference>
<dbReference type="GO" id="GO:0003824">
    <property type="term" value="F:catalytic activity"/>
    <property type="evidence" value="ECO:0007669"/>
    <property type="project" value="InterPro"/>
</dbReference>
<name>A0AAF0D2T6_ODILC</name>
<evidence type="ECO:0000313" key="7">
    <source>
        <dbReference type="Proteomes" id="UP000186851"/>
    </source>
</evidence>
<dbReference type="SMART" id="SM00729">
    <property type="entry name" value="Elp3"/>
    <property type="match status" value="1"/>
</dbReference>
<dbReference type="EMBL" id="CP091871">
    <property type="protein sequence ID" value="WEU40594.1"/>
    <property type="molecule type" value="Genomic_DNA"/>
</dbReference>
<dbReference type="PROSITE" id="PS51918">
    <property type="entry name" value="RADICAL_SAM"/>
    <property type="match status" value="1"/>
</dbReference>
<reference evidence="6" key="1">
    <citation type="journal article" date="2017" name="Nature">
        <title>Asgard archaea illuminate the origin of eukaryotic cellular complexity.</title>
        <authorList>
            <person name="Zaremba-Niedzwiedzka K."/>
            <person name="Caceres E.F."/>
            <person name="Saw J.H."/>
            <person name="Backstrom D."/>
            <person name="Juzokaite L."/>
            <person name="Vancaester E."/>
            <person name="Seitz K.W."/>
            <person name="Anantharaman K."/>
            <person name="Starnawski P."/>
            <person name="Kjeldsen K.U."/>
            <person name="Scott M.B."/>
            <person name="Nunoura T."/>
            <person name="Banfield J.F."/>
            <person name="Schramm A."/>
            <person name="Baker B.J."/>
            <person name="Spang A."/>
            <person name="Ettema T.J.G."/>
        </authorList>
    </citation>
    <scope>NUCLEOTIDE SEQUENCE</scope>
    <source>
        <strain evidence="6">LCB_4</strain>
    </source>
</reference>
<dbReference type="AlphaFoldDB" id="A0AAF0D2T6"/>